<keyword evidence="2" id="KW-1185">Reference proteome</keyword>
<dbReference type="Proteomes" id="UP000006633">
    <property type="component" value="Chromosome"/>
</dbReference>
<organism evidence="1 2">
    <name type="scientific">Ancylobacter novellus (strain ATCC 8093 / DSM 506 / JCM 20403 / CCM 1077 / IAM 12100 / NBRC 12443 / NCIMB 10456)</name>
    <name type="common">Starkeya novella</name>
    <dbReference type="NCBI Taxonomy" id="639283"/>
    <lineage>
        <taxon>Bacteria</taxon>
        <taxon>Pseudomonadati</taxon>
        <taxon>Pseudomonadota</taxon>
        <taxon>Alphaproteobacteria</taxon>
        <taxon>Hyphomicrobiales</taxon>
        <taxon>Xanthobacteraceae</taxon>
        <taxon>Ancylobacter</taxon>
    </lineage>
</organism>
<accession>D7A6N3</accession>
<dbReference type="eggNOG" id="ENOG502ZGVA">
    <property type="taxonomic scope" value="Bacteria"/>
</dbReference>
<dbReference type="RefSeq" id="WP_013167734.1">
    <property type="nucleotide sequence ID" value="NC_014217.1"/>
</dbReference>
<name>D7A6N3_ANCN5</name>
<gene>
    <name evidence="1" type="ordered locus">Snov_2953</name>
</gene>
<dbReference type="EMBL" id="CP002026">
    <property type="protein sequence ID" value="ADH90231.1"/>
    <property type="molecule type" value="Genomic_DNA"/>
</dbReference>
<dbReference type="OrthoDB" id="7220707at2"/>
<reference evidence="1 2" key="1">
    <citation type="journal article" date="2012" name="Stand. Genomic Sci.">
        <title>Complete genome sequence of the facultatively chemolithoautotrophic and methylotrophic alpha Proteobacterium Starkeya novella type strain (ATCC 8093(T)).</title>
        <authorList>
            <person name="Kappler U."/>
            <person name="Davenport K."/>
            <person name="Beatson S."/>
            <person name="Lucas S."/>
            <person name="Lapidus A."/>
            <person name="Copeland A."/>
            <person name="Berry K.W."/>
            <person name="Glavina Del Rio T."/>
            <person name="Hammon N."/>
            <person name="Dalin E."/>
            <person name="Tice H."/>
            <person name="Pitluck S."/>
            <person name="Richardson P."/>
            <person name="Bruce D."/>
            <person name="Goodwin L.A."/>
            <person name="Han C."/>
            <person name="Tapia R."/>
            <person name="Detter J.C."/>
            <person name="Chang Y.J."/>
            <person name="Jeffries C.D."/>
            <person name="Land M."/>
            <person name="Hauser L."/>
            <person name="Kyrpides N.C."/>
            <person name="Goker M."/>
            <person name="Ivanova N."/>
            <person name="Klenk H.P."/>
            <person name="Woyke T."/>
        </authorList>
    </citation>
    <scope>NUCLEOTIDE SEQUENCE [LARGE SCALE GENOMIC DNA]</scope>
    <source>
        <strain evidence="2">ATCC 8093 / DSM 506 / JCM 20403 / CCM 1077 / IAM 12100 / NBRC 12443 / NCIMB 10456</strain>
    </source>
</reference>
<dbReference type="STRING" id="639283.Snov_2953"/>
<evidence type="ECO:0000313" key="2">
    <source>
        <dbReference type="Proteomes" id="UP000006633"/>
    </source>
</evidence>
<proteinExistence type="predicted"/>
<protein>
    <submittedName>
        <fullName evidence="1">Uncharacterized protein</fullName>
    </submittedName>
</protein>
<dbReference type="HOGENOM" id="CLU_172362_0_0_5"/>
<sequence length="78" mass="8197">MSVTYYVALPFVEDDDGDLQPGEAQEAQTAMAAIGRAAALAQKHAGAIAFSRNGDPGLGEFEPAVVLARYGRAPDEME</sequence>
<dbReference type="AlphaFoldDB" id="D7A6N3"/>
<evidence type="ECO:0000313" key="1">
    <source>
        <dbReference type="EMBL" id="ADH90231.1"/>
    </source>
</evidence>
<dbReference type="KEGG" id="sno:Snov_2953"/>